<evidence type="ECO:0000256" key="1">
    <source>
        <dbReference type="ARBA" id="ARBA00023172"/>
    </source>
</evidence>
<evidence type="ECO:0000259" key="2">
    <source>
        <dbReference type="PROSITE" id="PS51898"/>
    </source>
</evidence>
<organism evidence="3 4">
    <name type="scientific">Kitasatospora kazusensis</name>
    <dbReference type="NCBI Taxonomy" id="407974"/>
    <lineage>
        <taxon>Bacteria</taxon>
        <taxon>Bacillati</taxon>
        <taxon>Actinomycetota</taxon>
        <taxon>Actinomycetes</taxon>
        <taxon>Kitasatosporales</taxon>
        <taxon>Streptomycetaceae</taxon>
        <taxon>Kitasatospora</taxon>
    </lineage>
</organism>
<evidence type="ECO:0000313" key="4">
    <source>
        <dbReference type="Proteomes" id="UP001422759"/>
    </source>
</evidence>
<comment type="caution">
    <text evidence="3">The sequence shown here is derived from an EMBL/GenBank/DDBJ whole genome shotgun (WGS) entry which is preliminary data.</text>
</comment>
<name>A0ABP5KJ84_9ACTN</name>
<dbReference type="Proteomes" id="UP001422759">
    <property type="component" value="Unassembled WGS sequence"/>
</dbReference>
<protein>
    <recommendedName>
        <fullName evidence="2">Tyr recombinase domain-containing protein</fullName>
    </recommendedName>
</protein>
<gene>
    <name evidence="3" type="ORF">GCM10009760_09240</name>
</gene>
<dbReference type="SUPFAM" id="SSF56349">
    <property type="entry name" value="DNA breaking-rejoining enzymes"/>
    <property type="match status" value="1"/>
</dbReference>
<accession>A0ABP5KJ84</accession>
<dbReference type="Gene3D" id="1.10.443.10">
    <property type="entry name" value="Intergrase catalytic core"/>
    <property type="match status" value="1"/>
</dbReference>
<keyword evidence="4" id="KW-1185">Reference proteome</keyword>
<proteinExistence type="predicted"/>
<keyword evidence="1" id="KW-0233">DNA recombination</keyword>
<sequence length="194" mass="21966">MITNRTSRDYAEALGRVVVEEGNTFRLRRLTKDGDDNAVIYVDQAVMNVLKWQRERQQAEMERLGAEWNDHALVFARDGFKLFKDGRPGGPQAPEKVSARWRTLRARSGLPEDFRIHDWRHSKVTNDLEAGENPVEVSANVRHHSPGYTMARYGHSRKDGARKLAASTSSRIGLSVLLWSKINPVGHGVCHARP</sequence>
<dbReference type="InterPro" id="IPR002104">
    <property type="entry name" value="Integrase_catalytic"/>
</dbReference>
<evidence type="ECO:0000313" key="3">
    <source>
        <dbReference type="EMBL" id="GAA2133258.1"/>
    </source>
</evidence>
<dbReference type="PROSITE" id="PS51898">
    <property type="entry name" value="TYR_RECOMBINASE"/>
    <property type="match status" value="1"/>
</dbReference>
<dbReference type="EMBL" id="BAAANT010000003">
    <property type="protein sequence ID" value="GAA2133258.1"/>
    <property type="molecule type" value="Genomic_DNA"/>
</dbReference>
<feature type="domain" description="Tyr recombinase" evidence="2">
    <location>
        <begin position="1"/>
        <end position="166"/>
    </location>
</feature>
<dbReference type="InterPro" id="IPR013762">
    <property type="entry name" value="Integrase-like_cat_sf"/>
</dbReference>
<dbReference type="InterPro" id="IPR011010">
    <property type="entry name" value="DNA_brk_join_enz"/>
</dbReference>
<reference evidence="4" key="1">
    <citation type="journal article" date="2019" name="Int. J. Syst. Evol. Microbiol.">
        <title>The Global Catalogue of Microorganisms (GCM) 10K type strain sequencing project: providing services to taxonomists for standard genome sequencing and annotation.</title>
        <authorList>
            <consortium name="The Broad Institute Genomics Platform"/>
            <consortium name="The Broad Institute Genome Sequencing Center for Infectious Disease"/>
            <person name="Wu L."/>
            <person name="Ma J."/>
        </authorList>
    </citation>
    <scope>NUCLEOTIDE SEQUENCE [LARGE SCALE GENOMIC DNA]</scope>
    <source>
        <strain evidence="4">JCM 14560</strain>
    </source>
</reference>
<dbReference type="RefSeq" id="WP_344460943.1">
    <property type="nucleotide sequence ID" value="NZ_BAAANT010000003.1"/>
</dbReference>